<keyword evidence="3" id="KW-1185">Reference proteome</keyword>
<dbReference type="Pfam" id="PF04101">
    <property type="entry name" value="Glyco_tran_28_C"/>
    <property type="match status" value="1"/>
</dbReference>
<comment type="caution">
    <text evidence="2">The sequence shown here is derived from an EMBL/GenBank/DDBJ whole genome shotgun (WGS) entry which is preliminary data.</text>
</comment>
<accession>A0ABP6YVI5</accession>
<dbReference type="RefSeq" id="WP_231485317.1">
    <property type="nucleotide sequence ID" value="NZ_BAAAZO010000001.1"/>
</dbReference>
<gene>
    <name evidence="2" type="ORF">GCM10022223_00360</name>
</gene>
<reference evidence="3" key="1">
    <citation type="journal article" date="2019" name="Int. J. Syst. Evol. Microbiol.">
        <title>The Global Catalogue of Microorganisms (GCM) 10K type strain sequencing project: providing services to taxonomists for standard genome sequencing and annotation.</title>
        <authorList>
            <consortium name="The Broad Institute Genomics Platform"/>
            <consortium name="The Broad Institute Genome Sequencing Center for Infectious Disease"/>
            <person name="Wu L."/>
            <person name="Ma J."/>
        </authorList>
    </citation>
    <scope>NUCLEOTIDE SEQUENCE [LARGE SCALE GENOMIC DNA]</scope>
    <source>
        <strain evidence="3">JCM 16902</strain>
    </source>
</reference>
<protein>
    <recommendedName>
        <fullName evidence="1">Glycosyl transferase family 28 C-terminal domain-containing protein</fullName>
    </recommendedName>
</protein>
<feature type="domain" description="Glycosyl transferase family 28 C-terminal" evidence="1">
    <location>
        <begin position="20"/>
        <end position="131"/>
    </location>
</feature>
<dbReference type="Gene3D" id="3.40.50.2000">
    <property type="entry name" value="Glycogen Phosphorylase B"/>
    <property type="match status" value="1"/>
</dbReference>
<evidence type="ECO:0000259" key="1">
    <source>
        <dbReference type="Pfam" id="PF04101"/>
    </source>
</evidence>
<name>A0ABP6YVI5_9ACTN</name>
<proteinExistence type="predicted"/>
<dbReference type="SUPFAM" id="SSF53756">
    <property type="entry name" value="UDP-Glycosyltransferase/glycogen phosphorylase"/>
    <property type="match status" value="1"/>
</dbReference>
<evidence type="ECO:0000313" key="3">
    <source>
        <dbReference type="Proteomes" id="UP001501074"/>
    </source>
</evidence>
<evidence type="ECO:0000313" key="2">
    <source>
        <dbReference type="EMBL" id="GAA3589824.1"/>
    </source>
</evidence>
<organism evidence="2 3">
    <name type="scientific">Kineosporia mesophila</name>
    <dbReference type="NCBI Taxonomy" id="566012"/>
    <lineage>
        <taxon>Bacteria</taxon>
        <taxon>Bacillati</taxon>
        <taxon>Actinomycetota</taxon>
        <taxon>Actinomycetes</taxon>
        <taxon>Kineosporiales</taxon>
        <taxon>Kineosporiaceae</taxon>
        <taxon>Kineosporia</taxon>
    </lineage>
</organism>
<dbReference type="EMBL" id="BAAAZO010000001">
    <property type="protein sequence ID" value="GAA3589824.1"/>
    <property type="molecule type" value="Genomic_DNA"/>
</dbReference>
<dbReference type="InterPro" id="IPR007235">
    <property type="entry name" value="Glyco_trans_28_C"/>
</dbReference>
<sequence>MSTDSSALSEATEKSYGADIFVTVGTDHHPFDRLVAWADAWARDHPQARVIVQYGHGTAPDTAQGMVSLPAAGIRARMTAADVVITQGGPGGIIDCRATGRLPIVVPRRHDLGEHVDDHQVAFATHMAEVGRIALATDEATFRQLLDRALSDPDAFRVEPENSPTASTVAAIDAEINRIARRRRR</sequence>
<dbReference type="Proteomes" id="UP001501074">
    <property type="component" value="Unassembled WGS sequence"/>
</dbReference>